<protein>
    <recommendedName>
        <fullName evidence="8">Major facilitator superfamily (MFS) profile domain-containing protein</fullName>
    </recommendedName>
</protein>
<dbReference type="PROSITE" id="PS50850">
    <property type="entry name" value="MFS"/>
    <property type="match status" value="1"/>
</dbReference>
<dbReference type="PANTHER" id="PTHR23506">
    <property type="entry name" value="GH10249P"/>
    <property type="match status" value="1"/>
</dbReference>
<keyword evidence="2" id="KW-0813">Transport</keyword>
<evidence type="ECO:0000313" key="9">
    <source>
        <dbReference type="EMBL" id="CAL8142736.1"/>
    </source>
</evidence>
<dbReference type="InterPro" id="IPR036259">
    <property type="entry name" value="MFS_trans_sf"/>
</dbReference>
<dbReference type="Proteomes" id="UP001642540">
    <property type="component" value="Unassembled WGS sequence"/>
</dbReference>
<dbReference type="Pfam" id="PF07690">
    <property type="entry name" value="MFS_1"/>
    <property type="match status" value="1"/>
</dbReference>
<feature type="transmembrane region" description="Helical" evidence="7">
    <location>
        <begin position="516"/>
        <end position="537"/>
    </location>
</feature>
<evidence type="ECO:0000259" key="8">
    <source>
        <dbReference type="PROSITE" id="PS50850"/>
    </source>
</evidence>
<feature type="region of interest" description="Disordered" evidence="6">
    <location>
        <begin position="1"/>
        <end position="87"/>
    </location>
</feature>
<feature type="transmembrane region" description="Helical" evidence="7">
    <location>
        <begin position="549"/>
        <end position="571"/>
    </location>
</feature>
<evidence type="ECO:0000256" key="2">
    <source>
        <dbReference type="ARBA" id="ARBA00022448"/>
    </source>
</evidence>
<dbReference type="InterPro" id="IPR020846">
    <property type="entry name" value="MFS_dom"/>
</dbReference>
<feature type="transmembrane region" description="Helical" evidence="7">
    <location>
        <begin position="155"/>
        <end position="178"/>
    </location>
</feature>
<dbReference type="Gene3D" id="1.20.1250.20">
    <property type="entry name" value="MFS general substrate transporter like domains"/>
    <property type="match status" value="2"/>
</dbReference>
<feature type="region of interest" description="Disordered" evidence="6">
    <location>
        <begin position="347"/>
        <end position="366"/>
    </location>
</feature>
<dbReference type="PANTHER" id="PTHR23506:SF26">
    <property type="entry name" value="MFS-TYPE TRANSPORTER SLC18B1"/>
    <property type="match status" value="1"/>
</dbReference>
<evidence type="ECO:0000256" key="7">
    <source>
        <dbReference type="SAM" id="Phobius"/>
    </source>
</evidence>
<feature type="transmembrane region" description="Helical" evidence="7">
    <location>
        <begin position="190"/>
        <end position="211"/>
    </location>
</feature>
<keyword evidence="5 7" id="KW-0472">Membrane</keyword>
<comment type="subcellular location">
    <subcellularLocation>
        <location evidence="1">Membrane</location>
        <topology evidence="1">Multi-pass membrane protein</topology>
    </subcellularLocation>
</comment>
<feature type="transmembrane region" description="Helical" evidence="7">
    <location>
        <begin position="418"/>
        <end position="441"/>
    </location>
</feature>
<reference evidence="9 10" key="1">
    <citation type="submission" date="2024-08" db="EMBL/GenBank/DDBJ databases">
        <authorList>
            <person name="Cucini C."/>
            <person name="Frati F."/>
        </authorList>
    </citation>
    <scope>NUCLEOTIDE SEQUENCE [LARGE SCALE GENOMIC DNA]</scope>
</reference>
<dbReference type="EMBL" id="CAXLJM020000149">
    <property type="protein sequence ID" value="CAL8142736.1"/>
    <property type="molecule type" value="Genomic_DNA"/>
</dbReference>
<feature type="transmembrane region" description="Helical" evidence="7">
    <location>
        <begin position="478"/>
        <end position="504"/>
    </location>
</feature>
<accession>A0ABP1S3I0</accession>
<feature type="domain" description="Major facilitator superfamily (MFS) profile" evidence="8">
    <location>
        <begin position="154"/>
        <end position="577"/>
    </location>
</feature>
<proteinExistence type="predicted"/>
<feature type="transmembrane region" description="Helical" evidence="7">
    <location>
        <begin position="453"/>
        <end position="472"/>
    </location>
</feature>
<dbReference type="InterPro" id="IPR050930">
    <property type="entry name" value="MFS_Vesicular_Transporter"/>
</dbReference>
<gene>
    <name evidence="9" type="ORF">ODALV1_LOCUS29137</name>
</gene>
<feature type="transmembrane region" description="Helical" evidence="7">
    <location>
        <begin position="384"/>
        <end position="406"/>
    </location>
</feature>
<evidence type="ECO:0000256" key="1">
    <source>
        <dbReference type="ARBA" id="ARBA00004141"/>
    </source>
</evidence>
<evidence type="ECO:0000256" key="4">
    <source>
        <dbReference type="ARBA" id="ARBA00022989"/>
    </source>
</evidence>
<evidence type="ECO:0000256" key="6">
    <source>
        <dbReference type="SAM" id="MobiDB-lite"/>
    </source>
</evidence>
<evidence type="ECO:0000256" key="3">
    <source>
        <dbReference type="ARBA" id="ARBA00022692"/>
    </source>
</evidence>
<name>A0ABP1S3I0_9HEXA</name>
<feature type="compositionally biased region" description="Polar residues" evidence="6">
    <location>
        <begin position="41"/>
        <end position="63"/>
    </location>
</feature>
<keyword evidence="4 7" id="KW-1133">Transmembrane helix</keyword>
<evidence type="ECO:0000256" key="5">
    <source>
        <dbReference type="ARBA" id="ARBA00023136"/>
    </source>
</evidence>
<feature type="transmembrane region" description="Helical" evidence="7">
    <location>
        <begin position="223"/>
        <end position="241"/>
    </location>
</feature>
<dbReference type="SUPFAM" id="SSF103473">
    <property type="entry name" value="MFS general substrate transporter"/>
    <property type="match status" value="1"/>
</dbReference>
<feature type="compositionally biased region" description="Polar residues" evidence="6">
    <location>
        <begin position="74"/>
        <end position="83"/>
    </location>
</feature>
<sequence length="651" mass="70240">MVSSKKLDCCDETGTPSTSSTTTGIANARKIAHGKRDRNPLTDSPATRSLQSSDESIVTSSTCEADEKECYPSCGSSTTGSSYEDSDKETVKCDSRLNFEGTLENGEVIQVIDSKKNQNVCTSLQNSDPQENHKRTNVIVQYFKKKSQGWNRKQFVIILILSFVEFFASAVVSIQAPFYPDIARQKGATATEYGLVFGIFEATVFIISPFYGAKMGSLGPTRVFNWGIFVTGVCCIIFGLLDRIEGRVPFILSCLIVRVVEAMGDAAFETASFTIIAVAFPQSVATSFAMLEISYGLGLIIGPTLGGALYQLGGYSLPFLVMGSLLFASALATYLFLPDPGLKENVKSTENAAESSPPATTEEETPPPVVLGGFQMFRMLKIPVIAMTAYSIVAATTGVGMLSGNLEHHLEQFQLNKLAVGSVFILNGGVYAVTAPAWGWICDHTENQKKITLAGAIFTILGFIFIGPVPYFPSDTTLPMSCVGLALFGLGLAAILVSAFLQVLKDAIAHGYPDDISTYGLVSGLWTCMSALGYFIGPFVGGILDDWVGFRWSTVFVIAGMVVLLILLAGFHISHFRRNSTSSNFSRNRVEVQLEEDLKNHNSIKKSITTSDGFSNAVVAVHENDASEIFANANAKTVNHRINSQSQIIST</sequence>
<keyword evidence="3 7" id="KW-0812">Transmembrane</keyword>
<organism evidence="9 10">
    <name type="scientific">Orchesella dallaii</name>
    <dbReference type="NCBI Taxonomy" id="48710"/>
    <lineage>
        <taxon>Eukaryota</taxon>
        <taxon>Metazoa</taxon>
        <taxon>Ecdysozoa</taxon>
        <taxon>Arthropoda</taxon>
        <taxon>Hexapoda</taxon>
        <taxon>Collembola</taxon>
        <taxon>Entomobryomorpha</taxon>
        <taxon>Entomobryoidea</taxon>
        <taxon>Orchesellidae</taxon>
        <taxon>Orchesellinae</taxon>
        <taxon>Orchesella</taxon>
    </lineage>
</organism>
<evidence type="ECO:0000313" key="10">
    <source>
        <dbReference type="Proteomes" id="UP001642540"/>
    </source>
</evidence>
<dbReference type="InterPro" id="IPR011701">
    <property type="entry name" value="MFS"/>
</dbReference>
<comment type="caution">
    <text evidence="9">The sequence shown here is derived from an EMBL/GenBank/DDBJ whole genome shotgun (WGS) entry which is preliminary data.</text>
</comment>
<feature type="transmembrane region" description="Helical" evidence="7">
    <location>
        <begin position="317"/>
        <end position="337"/>
    </location>
</feature>
<keyword evidence="10" id="KW-1185">Reference proteome</keyword>
<feature type="compositionally biased region" description="Low complexity" evidence="6">
    <location>
        <begin position="13"/>
        <end position="24"/>
    </location>
</feature>